<feature type="compositionally biased region" description="Basic and acidic residues" evidence="3">
    <location>
        <begin position="53"/>
        <end position="62"/>
    </location>
</feature>
<dbReference type="GO" id="GO:0000398">
    <property type="term" value="P:mRNA splicing, via spliceosome"/>
    <property type="evidence" value="ECO:0007669"/>
    <property type="project" value="InterPro"/>
</dbReference>
<feature type="region of interest" description="Disordered" evidence="3">
    <location>
        <begin position="438"/>
        <end position="459"/>
    </location>
</feature>
<name>A0A9N8DJN7_9STRA</name>
<gene>
    <name evidence="5" type="ORF">SEMRO_178_G078130.1</name>
</gene>
<dbReference type="GO" id="GO:0005681">
    <property type="term" value="C:spliceosomal complex"/>
    <property type="evidence" value="ECO:0007669"/>
    <property type="project" value="InterPro"/>
</dbReference>
<evidence type="ECO:0000313" key="5">
    <source>
        <dbReference type="EMBL" id="CAB9503859.1"/>
    </source>
</evidence>
<feature type="compositionally biased region" description="Low complexity" evidence="3">
    <location>
        <begin position="14"/>
        <end position="24"/>
    </location>
</feature>
<protein>
    <submittedName>
        <fullName evidence="5">SNW/SKI-interacting protein</fullName>
    </submittedName>
</protein>
<accession>A0A9N8DJN7</accession>
<evidence type="ECO:0000256" key="3">
    <source>
        <dbReference type="SAM" id="MobiDB-lite"/>
    </source>
</evidence>
<evidence type="ECO:0000313" key="6">
    <source>
        <dbReference type="Proteomes" id="UP001153069"/>
    </source>
</evidence>
<dbReference type="PANTHER" id="PTHR12096">
    <property type="entry name" value="NUCLEAR PROTEIN SKIP-RELATED"/>
    <property type="match status" value="1"/>
</dbReference>
<keyword evidence="6" id="KW-1185">Reference proteome</keyword>
<comment type="similarity">
    <text evidence="1">Belongs to the SNW family.</text>
</comment>
<dbReference type="Pfam" id="PF02731">
    <property type="entry name" value="SKIP_SNW"/>
    <property type="match status" value="1"/>
</dbReference>
<feature type="compositionally biased region" description="Polar residues" evidence="3">
    <location>
        <begin position="403"/>
        <end position="413"/>
    </location>
</feature>
<evidence type="ECO:0000259" key="4">
    <source>
        <dbReference type="Pfam" id="PF02731"/>
    </source>
</evidence>
<feature type="region of interest" description="Disordered" evidence="3">
    <location>
        <begin position="403"/>
        <end position="424"/>
    </location>
</feature>
<feature type="region of interest" description="Disordered" evidence="3">
    <location>
        <begin position="375"/>
        <end position="394"/>
    </location>
</feature>
<feature type="compositionally biased region" description="Low complexity" evidence="3">
    <location>
        <begin position="102"/>
        <end position="111"/>
    </location>
</feature>
<sequence length="576" mass="62867">MAPALTLPPPRNAPPGTQQPAATAGKKKAPPNNTKPRSKAPSYAERCCLAREAASKNPEERRRGPKLFVPRSLQDFDDGGAYPEIHVAQYPRHMGNPHLKKTAGSGAAGAQTTSKAIVSVQVDKDGEVSYDAIVKGGTNSDKTVYSRYEDLAAKEAKEEDIALPTAEEEEATTAKTKAALDMILGKHTALDKPSGTAIINAQTSQNQEAKTQFIKYTPNPDAPGYNPAAAQRVIQMVPKQVDPMMPPKHKHIQAPRGPAEDPVPVLHAPAKKLTKEEREAWNIPSCISNWKNTRGYTIPLDKRLAADGRGLREHTINPDFATLSESLYVAERQARQEVRLRAQVQKKLALQEKERREEELRELANQARLERSGVVVAPPKGGGDESDLDDDGEDGIKVRTVRDTTNNSSSEPSNAHKIPATDDEVAAAQRERLRMARKREREKELRMEQQKKQKFEDERDVSEQIALGVHQGTGALAGEVDARLYNQSAGMDSGFGREDEYNTYSKPLFDRTAGVSGASIYRPSRDEQANADDQYAELKAGATSKFQAGKGFAGAEGGMAVSAGPRTGPVQFEKNK</sequence>
<proteinExistence type="inferred from homology"/>
<feature type="compositionally biased region" description="Acidic residues" evidence="3">
    <location>
        <begin position="384"/>
        <end position="393"/>
    </location>
</feature>
<dbReference type="InterPro" id="IPR004015">
    <property type="entry name" value="SKI-int_prot_SKIP_SNW-dom"/>
</dbReference>
<feature type="domain" description="SKI-interacting protein SKIP SNW" evidence="4">
    <location>
        <begin position="212"/>
        <end position="371"/>
    </location>
</feature>
<feature type="coiled-coil region" evidence="2">
    <location>
        <begin position="341"/>
        <end position="370"/>
    </location>
</feature>
<dbReference type="EMBL" id="CAICTM010000177">
    <property type="protein sequence ID" value="CAB9503859.1"/>
    <property type="molecule type" value="Genomic_DNA"/>
</dbReference>
<comment type="caution">
    <text evidence="5">The sequence shown here is derived from an EMBL/GenBank/DDBJ whole genome shotgun (WGS) entry which is preliminary data.</text>
</comment>
<organism evidence="5 6">
    <name type="scientific">Seminavis robusta</name>
    <dbReference type="NCBI Taxonomy" id="568900"/>
    <lineage>
        <taxon>Eukaryota</taxon>
        <taxon>Sar</taxon>
        <taxon>Stramenopiles</taxon>
        <taxon>Ochrophyta</taxon>
        <taxon>Bacillariophyta</taxon>
        <taxon>Bacillariophyceae</taxon>
        <taxon>Bacillariophycidae</taxon>
        <taxon>Naviculales</taxon>
        <taxon>Naviculaceae</taxon>
        <taxon>Seminavis</taxon>
    </lineage>
</organism>
<feature type="compositionally biased region" description="Pro residues" evidence="3">
    <location>
        <begin position="1"/>
        <end position="13"/>
    </location>
</feature>
<dbReference type="AlphaFoldDB" id="A0A9N8DJN7"/>
<keyword evidence="2" id="KW-0175">Coiled coil</keyword>
<evidence type="ECO:0000256" key="2">
    <source>
        <dbReference type="SAM" id="Coils"/>
    </source>
</evidence>
<evidence type="ECO:0000256" key="1">
    <source>
        <dbReference type="ARBA" id="ARBA00010197"/>
    </source>
</evidence>
<dbReference type="Proteomes" id="UP001153069">
    <property type="component" value="Unassembled WGS sequence"/>
</dbReference>
<dbReference type="InterPro" id="IPR017862">
    <property type="entry name" value="SKI-int_prot_SKIP"/>
</dbReference>
<dbReference type="OrthoDB" id="666364at2759"/>
<feature type="region of interest" description="Disordered" evidence="3">
    <location>
        <begin position="242"/>
        <end position="263"/>
    </location>
</feature>
<reference evidence="5" key="1">
    <citation type="submission" date="2020-06" db="EMBL/GenBank/DDBJ databases">
        <authorList>
            <consortium name="Plant Systems Biology data submission"/>
        </authorList>
    </citation>
    <scope>NUCLEOTIDE SEQUENCE</scope>
    <source>
        <strain evidence="5">D6</strain>
    </source>
</reference>
<feature type="region of interest" description="Disordered" evidence="3">
    <location>
        <begin position="1"/>
        <end position="75"/>
    </location>
</feature>
<feature type="compositionally biased region" description="Basic and acidic residues" evidence="3">
    <location>
        <begin position="438"/>
        <end position="457"/>
    </location>
</feature>
<feature type="region of interest" description="Disordered" evidence="3">
    <location>
        <begin position="91"/>
        <end position="111"/>
    </location>
</feature>